<dbReference type="RefSeq" id="WP_003861794.1">
    <property type="nucleotide sequence ID" value="NZ_CP011309.1"/>
</dbReference>
<dbReference type="AlphaFoldDB" id="A0A0F6WQZ9"/>
<dbReference type="Proteomes" id="UP000034037">
    <property type="component" value="Chromosome"/>
</dbReference>
<keyword evidence="3" id="KW-1185">Reference proteome</keyword>
<name>A0A0F6WQZ9_9CORY</name>
<gene>
    <name evidence="2" type="ORF">YH66_09595</name>
</gene>
<feature type="region of interest" description="Disordered" evidence="1">
    <location>
        <begin position="142"/>
        <end position="161"/>
    </location>
</feature>
<evidence type="ECO:0000313" key="3">
    <source>
        <dbReference type="Proteomes" id="UP000034037"/>
    </source>
</evidence>
<proteinExistence type="predicted"/>
<feature type="compositionally biased region" description="Low complexity" evidence="1">
    <location>
        <begin position="149"/>
        <end position="161"/>
    </location>
</feature>
<sequence>MAIRIDAFEDIEFEIPTGKDKFVTISLPPMDCWSPNQVQAMNEGLAKLRTTDVLNAASLQVAERELAELQKQGALDEGAVDEALARINKFSHLINVSPNNNPVELNRYFLKFFNDTKAKTDAIDKLLPRYISEIAKEWEKLSGVKPGESEGSTTSSSETQE</sequence>
<evidence type="ECO:0000256" key="1">
    <source>
        <dbReference type="SAM" id="MobiDB-lite"/>
    </source>
</evidence>
<organism evidence="2 3">
    <name type="scientific">[Brevibacterium] flavum</name>
    <dbReference type="NCBI Taxonomy" id="92706"/>
    <lineage>
        <taxon>Bacteria</taxon>
        <taxon>Bacillati</taxon>
        <taxon>Actinomycetota</taxon>
        <taxon>Actinomycetes</taxon>
        <taxon>Mycobacteriales</taxon>
        <taxon>Corynebacteriaceae</taxon>
        <taxon>Corynebacterium</taxon>
    </lineage>
</organism>
<evidence type="ECO:0000313" key="2">
    <source>
        <dbReference type="EMBL" id="AKF27786.1"/>
    </source>
</evidence>
<dbReference type="PATRIC" id="fig|92706.3.peg.2004"/>
<protein>
    <submittedName>
        <fullName evidence="2">Uncharacterized protein</fullName>
    </submittedName>
</protein>
<reference evidence="2 3" key="1">
    <citation type="submission" date="2015-04" db="EMBL/GenBank/DDBJ databases">
        <title>Complete Genome Sequence of Brevibacterium flavum ATCC 15168.</title>
        <authorList>
            <person name="Ahn J."/>
            <person name="Park G."/>
            <person name="Jeon W."/>
            <person name="Jang Y."/>
            <person name="Jang M."/>
            <person name="Lee H."/>
            <person name="Lee H."/>
        </authorList>
    </citation>
    <scope>NUCLEOTIDE SEQUENCE [LARGE SCALE GENOMIC DNA]</scope>
    <source>
        <strain evidence="2 3">ATCC 15168</strain>
    </source>
</reference>
<dbReference type="HOGENOM" id="CLU_1674945_0_0_11"/>
<accession>A0A0F6WQZ9</accession>
<dbReference type="EMBL" id="CP011309">
    <property type="protein sequence ID" value="AKF27786.1"/>
    <property type="molecule type" value="Genomic_DNA"/>
</dbReference>